<protein>
    <recommendedName>
        <fullName evidence="6">ABC1 atypical kinase-like domain-containing protein</fullName>
    </recommendedName>
</protein>
<organism evidence="7 8">
    <name type="scientific">Klebsormidium nitens</name>
    <name type="common">Green alga</name>
    <name type="synonym">Ulothrix nitens</name>
    <dbReference type="NCBI Taxonomy" id="105231"/>
    <lineage>
        <taxon>Eukaryota</taxon>
        <taxon>Viridiplantae</taxon>
        <taxon>Streptophyta</taxon>
        <taxon>Klebsormidiophyceae</taxon>
        <taxon>Klebsormidiales</taxon>
        <taxon>Klebsormidiaceae</taxon>
        <taxon>Klebsormidium</taxon>
    </lineage>
</organism>
<evidence type="ECO:0000256" key="5">
    <source>
        <dbReference type="SAM" id="MobiDB-lite"/>
    </source>
</evidence>
<feature type="domain" description="ABC1 atypical kinase-like" evidence="6">
    <location>
        <begin position="678"/>
        <end position="927"/>
    </location>
</feature>
<dbReference type="InterPro" id="IPR034646">
    <property type="entry name" value="ADCK3_dom"/>
</dbReference>
<sequence length="1037" mass="111198">MASSRLQDVGRLARGLGLVAAQGIGELAGTQAAKKALAGDFGGALIAATKGGAEVIVSLPGKTHAFPGDVTVHRHAGDGTSSRSPHGGVVSSLDKTVASAVGAGVESARSAAAQAGLDPYMHQAEQSAKSTLETVAGSLHGASQQAEQSVKSTLDSLRGQRPLAELGGWVTGTGSSLQFTATQEAAGERLTEAGQQLGKALGEALDPRSELGLEMRVGDAFRQLETAIPKEQRAQLSAAIDGVSLASRIAFHAGSHPDSQLRRVLNGQGFDLQAATREVTDVLKQARKGGRLSPELRQGLEQAVQISKQVDQQLDLRGELERAGSSILKALFEADTEPSITRKASSITFARSQPGFGADVWSWIENRSNSHAGPTLHSGPGSNQSASAGVQPLAAGTHSPEERLAKLKAMPVSEHSHRMPSETNTGTVTFVAPGHESKLEKQKGDASDSRRMEQTSGGRDMHAAGAALGIDAKRLDETDARGRATSSEDAKTSSSDAGRSPSEDAHSATKARTTSTDVGRSGLDTERSPVGRPTSEETTRVGEKLKDGNAAEIDEPVVAQSKEVRARQRAEESKRKEVERRTKQARERKVPAGPMARVFGFGQMAAGMAFGTLGESAGRLMFGGAAPGGNAFMSEGNAERLAAGLARMRGAALKLGQMLSIQDESVIPPQIAKALERVRQGADVMPRKQLERVLAGEMGPGWKGRLAEFDDLPMAAASIGQVHHATLKEEYAGGAYGPFREVAMKVQYPGVSESIDSDIDNMRRILDWTDVVPKGLYLDHAIKIAKVELGAECDYALEARSQKRYREMLGDDPDFYVPQVVDYLSTNKVLTTELVPGNSIDNVARMDEATRNRVAERLLRLTLQELFEFRFMQTDPNWGNFLYDEETDRIYLIDFGAARDFPRVFVDNYLEMVRACADKDRDGVIEYSKRLGFLTGDESRVMLDAHSQAAFVVGIPFAKPGGFDFKTTDLTKRVTALGAVMLRHRLTPPPDEAYSLHRKLSGAFLACIKLGATVPCRELFFKVYDNYDFGSKPGAAR</sequence>
<dbReference type="AlphaFoldDB" id="A0A1Y1ICH5"/>
<accession>A0A1Y1ICH5</accession>
<evidence type="ECO:0000256" key="2">
    <source>
        <dbReference type="ARBA" id="ARBA00022679"/>
    </source>
</evidence>
<dbReference type="GO" id="GO:0005524">
    <property type="term" value="F:ATP binding"/>
    <property type="evidence" value="ECO:0007669"/>
    <property type="project" value="UniProtKB-KW"/>
</dbReference>
<dbReference type="PANTHER" id="PTHR43851:SF3">
    <property type="entry name" value="COENZYME Q8"/>
    <property type="match status" value="1"/>
</dbReference>
<keyword evidence="4" id="KW-0067">ATP-binding</keyword>
<feature type="compositionally biased region" description="Basic and acidic residues" evidence="5">
    <location>
        <begin position="471"/>
        <end position="491"/>
    </location>
</feature>
<keyword evidence="8" id="KW-1185">Reference proteome</keyword>
<evidence type="ECO:0000313" key="7">
    <source>
        <dbReference type="EMBL" id="GAQ87139.1"/>
    </source>
</evidence>
<dbReference type="OrthoDB" id="201153at2759"/>
<dbReference type="Gene3D" id="1.10.510.10">
    <property type="entry name" value="Transferase(Phosphotransferase) domain 1"/>
    <property type="match status" value="1"/>
</dbReference>
<evidence type="ECO:0000256" key="1">
    <source>
        <dbReference type="ARBA" id="ARBA00009670"/>
    </source>
</evidence>
<dbReference type="Pfam" id="PF03109">
    <property type="entry name" value="ABC1"/>
    <property type="match status" value="1"/>
</dbReference>
<feature type="compositionally biased region" description="Basic and acidic residues" evidence="5">
    <location>
        <begin position="562"/>
        <end position="590"/>
    </location>
</feature>
<evidence type="ECO:0000313" key="8">
    <source>
        <dbReference type="Proteomes" id="UP000054558"/>
    </source>
</evidence>
<evidence type="ECO:0000259" key="6">
    <source>
        <dbReference type="Pfam" id="PF03109"/>
    </source>
</evidence>
<gene>
    <name evidence="7" type="ORF">KFL_003340030</name>
</gene>
<feature type="region of interest" description="Disordered" evidence="5">
    <location>
        <begin position="371"/>
        <end position="399"/>
    </location>
</feature>
<dbReference type="GO" id="GO:0016740">
    <property type="term" value="F:transferase activity"/>
    <property type="evidence" value="ECO:0007669"/>
    <property type="project" value="UniProtKB-KW"/>
</dbReference>
<dbReference type="STRING" id="105231.A0A1Y1ICH5"/>
<dbReference type="CDD" id="cd13970">
    <property type="entry name" value="ABC1_ADCK3"/>
    <property type="match status" value="1"/>
</dbReference>
<name>A0A1Y1ICH5_KLENI</name>
<evidence type="ECO:0000256" key="3">
    <source>
        <dbReference type="ARBA" id="ARBA00022741"/>
    </source>
</evidence>
<dbReference type="SUPFAM" id="SSF56112">
    <property type="entry name" value="Protein kinase-like (PK-like)"/>
    <property type="match status" value="1"/>
</dbReference>
<comment type="similarity">
    <text evidence="1">Belongs to the protein kinase superfamily. ADCK protein kinase family.</text>
</comment>
<dbReference type="InterPro" id="IPR011009">
    <property type="entry name" value="Kinase-like_dom_sf"/>
</dbReference>
<dbReference type="EMBL" id="DF237283">
    <property type="protein sequence ID" value="GAQ87139.1"/>
    <property type="molecule type" value="Genomic_DNA"/>
</dbReference>
<feature type="compositionally biased region" description="Basic and acidic residues" evidence="5">
    <location>
        <begin position="435"/>
        <end position="453"/>
    </location>
</feature>
<dbReference type="InterPro" id="IPR051409">
    <property type="entry name" value="Atypical_kinase_ADCK"/>
</dbReference>
<feature type="compositionally biased region" description="Basic and acidic residues" evidence="5">
    <location>
        <begin position="523"/>
        <end position="549"/>
    </location>
</feature>
<keyword evidence="2" id="KW-0808">Transferase</keyword>
<dbReference type="GO" id="GO:0006744">
    <property type="term" value="P:ubiquinone biosynthetic process"/>
    <property type="evidence" value="ECO:0000318"/>
    <property type="project" value="GO_Central"/>
</dbReference>
<dbReference type="Proteomes" id="UP000054558">
    <property type="component" value="Unassembled WGS sequence"/>
</dbReference>
<keyword evidence="3" id="KW-0547">Nucleotide-binding</keyword>
<reference evidence="7 8" key="1">
    <citation type="journal article" date="2014" name="Nat. Commun.">
        <title>Klebsormidium flaccidum genome reveals primary factors for plant terrestrial adaptation.</title>
        <authorList>
            <person name="Hori K."/>
            <person name="Maruyama F."/>
            <person name="Fujisawa T."/>
            <person name="Togashi T."/>
            <person name="Yamamoto N."/>
            <person name="Seo M."/>
            <person name="Sato S."/>
            <person name="Yamada T."/>
            <person name="Mori H."/>
            <person name="Tajima N."/>
            <person name="Moriyama T."/>
            <person name="Ikeuchi M."/>
            <person name="Watanabe M."/>
            <person name="Wada H."/>
            <person name="Kobayashi K."/>
            <person name="Saito M."/>
            <person name="Masuda T."/>
            <person name="Sasaki-Sekimoto Y."/>
            <person name="Mashiguchi K."/>
            <person name="Awai K."/>
            <person name="Shimojima M."/>
            <person name="Masuda S."/>
            <person name="Iwai M."/>
            <person name="Nobusawa T."/>
            <person name="Narise T."/>
            <person name="Kondo S."/>
            <person name="Saito H."/>
            <person name="Sato R."/>
            <person name="Murakawa M."/>
            <person name="Ihara Y."/>
            <person name="Oshima-Yamada Y."/>
            <person name="Ohtaka K."/>
            <person name="Satoh M."/>
            <person name="Sonobe K."/>
            <person name="Ishii M."/>
            <person name="Ohtani R."/>
            <person name="Kanamori-Sato M."/>
            <person name="Honoki R."/>
            <person name="Miyazaki D."/>
            <person name="Mochizuki H."/>
            <person name="Umetsu J."/>
            <person name="Higashi K."/>
            <person name="Shibata D."/>
            <person name="Kamiya Y."/>
            <person name="Sato N."/>
            <person name="Nakamura Y."/>
            <person name="Tabata S."/>
            <person name="Ida S."/>
            <person name="Kurokawa K."/>
            <person name="Ohta H."/>
        </authorList>
    </citation>
    <scope>NUCLEOTIDE SEQUENCE [LARGE SCALE GENOMIC DNA]</scope>
    <source>
        <strain evidence="7 8">NIES-2285</strain>
    </source>
</reference>
<dbReference type="PANTHER" id="PTHR43851">
    <property type="match status" value="1"/>
</dbReference>
<proteinExistence type="inferred from homology"/>
<evidence type="ECO:0000256" key="4">
    <source>
        <dbReference type="ARBA" id="ARBA00022840"/>
    </source>
</evidence>
<dbReference type="InterPro" id="IPR004147">
    <property type="entry name" value="ABC1_dom"/>
</dbReference>
<feature type="region of interest" description="Disordered" evidence="5">
    <location>
        <begin position="411"/>
        <end position="591"/>
    </location>
</feature>